<dbReference type="KEGG" id="cmic:caldi_16520"/>
<evidence type="ECO:0000259" key="1">
    <source>
        <dbReference type="PROSITE" id="PS50801"/>
    </source>
</evidence>
<evidence type="ECO:0000313" key="3">
    <source>
        <dbReference type="Proteomes" id="UP001163687"/>
    </source>
</evidence>
<dbReference type="RefSeq" id="WP_264844581.1">
    <property type="nucleotide sequence ID" value="NZ_AP025628.1"/>
</dbReference>
<dbReference type="EMBL" id="AP025628">
    <property type="protein sequence ID" value="BDG60562.1"/>
    <property type="molecule type" value="Genomic_DNA"/>
</dbReference>
<name>A0AA35CK26_9FIRM</name>
<accession>A0AA35CK26</accession>
<dbReference type="InterPro" id="IPR058548">
    <property type="entry name" value="MlaB-like_STAS"/>
</dbReference>
<dbReference type="InterPro" id="IPR002645">
    <property type="entry name" value="STAS_dom"/>
</dbReference>
<dbReference type="CDD" id="cd07043">
    <property type="entry name" value="STAS_anti-anti-sigma_factors"/>
    <property type="match status" value="1"/>
</dbReference>
<dbReference type="PANTHER" id="PTHR33495">
    <property type="entry name" value="ANTI-SIGMA FACTOR ANTAGONIST TM_1081-RELATED-RELATED"/>
    <property type="match status" value="1"/>
</dbReference>
<keyword evidence="3" id="KW-1185">Reference proteome</keyword>
<dbReference type="InterPro" id="IPR036513">
    <property type="entry name" value="STAS_dom_sf"/>
</dbReference>
<organism evidence="2 3">
    <name type="scientific">Caldinitratiruptor microaerophilus</name>
    <dbReference type="NCBI Taxonomy" id="671077"/>
    <lineage>
        <taxon>Bacteria</taxon>
        <taxon>Bacillati</taxon>
        <taxon>Bacillota</taxon>
        <taxon>Clostridia</taxon>
        <taxon>Eubacteriales</taxon>
        <taxon>Symbiobacteriaceae</taxon>
        <taxon>Caldinitratiruptor</taxon>
    </lineage>
</organism>
<proteinExistence type="predicted"/>
<gene>
    <name evidence="2" type="ORF">caldi_16520</name>
</gene>
<reference evidence="2" key="1">
    <citation type="submission" date="2022-03" db="EMBL/GenBank/DDBJ databases">
        <title>Complete genome sequence of Caldinitratiruptor microaerophilus.</title>
        <authorList>
            <person name="Mukaiyama R."/>
            <person name="Nishiyama T."/>
            <person name="Ueda K."/>
        </authorList>
    </citation>
    <scope>NUCLEOTIDE SEQUENCE</scope>
    <source>
        <strain evidence="2">JCM 16183</strain>
    </source>
</reference>
<dbReference type="GO" id="GO:0043856">
    <property type="term" value="F:anti-sigma factor antagonist activity"/>
    <property type="evidence" value="ECO:0007669"/>
    <property type="project" value="TreeGrafter"/>
</dbReference>
<feature type="domain" description="STAS" evidence="1">
    <location>
        <begin position="16"/>
        <end position="99"/>
    </location>
</feature>
<sequence>MLRAIPYHPDDDSVRIRLEGELDMDTLPELIAVLDSVGEAARVVLDCEALDFIDSTGVGYLLRWGLRRKAEGRELQLINLKPDIWETLNVLGFFAVLAQ</sequence>
<dbReference type="AlphaFoldDB" id="A0AA35CK26"/>
<evidence type="ECO:0000313" key="2">
    <source>
        <dbReference type="EMBL" id="BDG60562.1"/>
    </source>
</evidence>
<dbReference type="Pfam" id="PF13466">
    <property type="entry name" value="STAS_2"/>
    <property type="match status" value="1"/>
</dbReference>
<dbReference type="SUPFAM" id="SSF52091">
    <property type="entry name" value="SpoIIaa-like"/>
    <property type="match status" value="1"/>
</dbReference>
<dbReference type="Proteomes" id="UP001163687">
    <property type="component" value="Chromosome"/>
</dbReference>
<protein>
    <recommendedName>
        <fullName evidence="1">STAS domain-containing protein</fullName>
    </recommendedName>
</protein>
<dbReference type="Gene3D" id="3.30.750.24">
    <property type="entry name" value="STAS domain"/>
    <property type="match status" value="1"/>
</dbReference>
<dbReference type="PROSITE" id="PS50801">
    <property type="entry name" value="STAS"/>
    <property type="match status" value="1"/>
</dbReference>